<dbReference type="NCBIfam" id="TIGR00536">
    <property type="entry name" value="hemK_fam"/>
    <property type="match status" value="1"/>
</dbReference>
<keyword evidence="1 5" id="KW-0489">Methyltransferase</keyword>
<name>A0A841R2I9_9FIRM</name>
<keyword evidence="9" id="KW-1185">Reference proteome</keyword>
<dbReference type="InterPro" id="IPR007848">
    <property type="entry name" value="Small_mtfrase_dom"/>
</dbReference>
<dbReference type="InterPro" id="IPR050320">
    <property type="entry name" value="N5-glutamine_MTase"/>
</dbReference>
<dbReference type="AlphaFoldDB" id="A0A841R2I9"/>
<dbReference type="Proteomes" id="UP000591941">
    <property type="component" value="Unassembled WGS sequence"/>
</dbReference>
<accession>A0A841R2I9</accession>
<evidence type="ECO:0000256" key="5">
    <source>
        <dbReference type="HAMAP-Rule" id="MF_02126"/>
    </source>
</evidence>
<comment type="function">
    <text evidence="5">Methylates the class 1 translation termination release factors RF1/PrfA and RF2/PrfB on the glutamine residue of the universally conserved GGQ motif.</text>
</comment>
<sequence>MANELWTIGRMLQWLVAYFTKHEIENPRLDADLLVAEVLDVNRLYLYTHFERPLEASELARLKTYIQRRIEGYSVAAIVGKKEFMRLPFVVTKDVLIPRPATETLVETVLEHCGETPLRVLDIGTGSGAIILSLLHYRPQWTGIACDISAAALAVARQNAVRLEVSDRVEIIESDLFRSLADQTFDIIVSNPPYIPDGDIEDLAPEVRHEPMTALRGGEDGLAIYRRMIPAMVPHLRKGALCAVEIGAEQGAAVSALVREVNAFSEPAVRQDLQNLDRVVWWKRI</sequence>
<evidence type="ECO:0000259" key="6">
    <source>
        <dbReference type="Pfam" id="PF05175"/>
    </source>
</evidence>
<gene>
    <name evidence="5" type="primary">prmC</name>
    <name evidence="8" type="ORF">HNR45_001166</name>
</gene>
<evidence type="ECO:0000256" key="1">
    <source>
        <dbReference type="ARBA" id="ARBA00022603"/>
    </source>
</evidence>
<reference evidence="8 9" key="1">
    <citation type="submission" date="2020-08" db="EMBL/GenBank/DDBJ databases">
        <title>Genomic Encyclopedia of Type Strains, Phase IV (KMG-IV): sequencing the most valuable type-strain genomes for metagenomic binning, comparative biology and taxonomic classification.</title>
        <authorList>
            <person name="Goeker M."/>
        </authorList>
    </citation>
    <scope>NUCLEOTIDE SEQUENCE [LARGE SCALE GENOMIC DNA]</scope>
    <source>
        <strain evidence="8 9">DSM 21255</strain>
    </source>
</reference>
<evidence type="ECO:0000256" key="4">
    <source>
        <dbReference type="ARBA" id="ARBA00048391"/>
    </source>
</evidence>
<dbReference type="PROSITE" id="PS00092">
    <property type="entry name" value="N6_MTASE"/>
    <property type="match status" value="1"/>
</dbReference>
<dbReference type="OrthoDB" id="9800643at2"/>
<dbReference type="SUPFAM" id="SSF53335">
    <property type="entry name" value="S-adenosyl-L-methionine-dependent methyltransferases"/>
    <property type="match status" value="1"/>
</dbReference>
<evidence type="ECO:0000259" key="7">
    <source>
        <dbReference type="Pfam" id="PF17827"/>
    </source>
</evidence>
<dbReference type="Gene3D" id="1.10.8.10">
    <property type="entry name" value="DNA helicase RuvA subunit, C-terminal domain"/>
    <property type="match status" value="1"/>
</dbReference>
<dbReference type="CDD" id="cd02440">
    <property type="entry name" value="AdoMet_MTases"/>
    <property type="match status" value="1"/>
</dbReference>
<evidence type="ECO:0000256" key="3">
    <source>
        <dbReference type="ARBA" id="ARBA00022691"/>
    </source>
</evidence>
<dbReference type="InterPro" id="IPR004556">
    <property type="entry name" value="HemK-like"/>
</dbReference>
<protein>
    <recommendedName>
        <fullName evidence="5">Release factor glutamine methyltransferase</fullName>
        <shortName evidence="5">RF MTase</shortName>
        <ecNumber evidence="5">2.1.1.297</ecNumber>
    </recommendedName>
    <alternativeName>
        <fullName evidence="5">N5-glutamine methyltransferase PrmC</fullName>
    </alternativeName>
    <alternativeName>
        <fullName evidence="5">Protein-(glutamine-N5) MTase PrmC</fullName>
    </alternativeName>
    <alternativeName>
        <fullName evidence="5">Protein-glutamine N-methyltransferase PrmC</fullName>
    </alternativeName>
</protein>
<dbReference type="Pfam" id="PF05175">
    <property type="entry name" value="MTS"/>
    <property type="match status" value="1"/>
</dbReference>
<proteinExistence type="inferred from homology"/>
<dbReference type="InterPro" id="IPR019874">
    <property type="entry name" value="RF_methyltr_PrmC"/>
</dbReference>
<evidence type="ECO:0000256" key="2">
    <source>
        <dbReference type="ARBA" id="ARBA00022679"/>
    </source>
</evidence>
<comment type="catalytic activity">
    <reaction evidence="4 5">
        <text>L-glutaminyl-[peptide chain release factor] + S-adenosyl-L-methionine = N(5)-methyl-L-glutaminyl-[peptide chain release factor] + S-adenosyl-L-homocysteine + H(+)</text>
        <dbReference type="Rhea" id="RHEA:42896"/>
        <dbReference type="Rhea" id="RHEA-COMP:10271"/>
        <dbReference type="Rhea" id="RHEA-COMP:10272"/>
        <dbReference type="ChEBI" id="CHEBI:15378"/>
        <dbReference type="ChEBI" id="CHEBI:30011"/>
        <dbReference type="ChEBI" id="CHEBI:57856"/>
        <dbReference type="ChEBI" id="CHEBI:59789"/>
        <dbReference type="ChEBI" id="CHEBI:61891"/>
        <dbReference type="EC" id="2.1.1.297"/>
    </reaction>
</comment>
<feature type="binding site" evidence="5">
    <location>
        <position position="147"/>
    </location>
    <ligand>
        <name>S-adenosyl-L-methionine</name>
        <dbReference type="ChEBI" id="CHEBI:59789"/>
    </ligand>
</feature>
<dbReference type="InterPro" id="IPR040758">
    <property type="entry name" value="PrmC_N"/>
</dbReference>
<feature type="binding site" evidence="5">
    <location>
        <begin position="191"/>
        <end position="194"/>
    </location>
    <ligand>
        <name>substrate</name>
    </ligand>
</feature>
<keyword evidence="3 5" id="KW-0949">S-adenosyl-L-methionine</keyword>
<comment type="caution">
    <text evidence="5">Lacks conserved residue(s) required for the propagation of feature annotation.</text>
</comment>
<dbReference type="Pfam" id="PF17827">
    <property type="entry name" value="PrmC_N"/>
    <property type="match status" value="1"/>
</dbReference>
<evidence type="ECO:0000313" key="9">
    <source>
        <dbReference type="Proteomes" id="UP000591941"/>
    </source>
</evidence>
<feature type="domain" description="Methyltransferase small" evidence="6">
    <location>
        <begin position="101"/>
        <end position="199"/>
    </location>
</feature>
<dbReference type="Gene3D" id="3.40.50.150">
    <property type="entry name" value="Vaccinia Virus protein VP39"/>
    <property type="match status" value="1"/>
</dbReference>
<dbReference type="GeneID" id="93486427"/>
<comment type="similarity">
    <text evidence="5">Belongs to the protein N5-glutamine methyltransferase family. PrmC subfamily.</text>
</comment>
<dbReference type="InterPro" id="IPR029063">
    <property type="entry name" value="SAM-dependent_MTases_sf"/>
</dbReference>
<feature type="domain" description="Release factor glutamine methyltransferase N-terminal" evidence="7">
    <location>
        <begin position="11"/>
        <end position="80"/>
    </location>
</feature>
<dbReference type="EC" id="2.1.1.297" evidence="5"/>
<dbReference type="GO" id="GO:0003676">
    <property type="term" value="F:nucleic acid binding"/>
    <property type="evidence" value="ECO:0007669"/>
    <property type="project" value="InterPro"/>
</dbReference>
<dbReference type="GO" id="GO:0032259">
    <property type="term" value="P:methylation"/>
    <property type="evidence" value="ECO:0007669"/>
    <property type="project" value="UniProtKB-KW"/>
</dbReference>
<feature type="binding site" evidence="5">
    <location>
        <position position="191"/>
    </location>
    <ligand>
        <name>S-adenosyl-L-methionine</name>
        <dbReference type="ChEBI" id="CHEBI:59789"/>
    </ligand>
</feature>
<evidence type="ECO:0000313" key="8">
    <source>
        <dbReference type="EMBL" id="MBB6478105.1"/>
    </source>
</evidence>
<organism evidence="8 9">
    <name type="scientific">Negativicoccus succinicivorans</name>
    <dbReference type="NCBI Taxonomy" id="620903"/>
    <lineage>
        <taxon>Bacteria</taxon>
        <taxon>Bacillati</taxon>
        <taxon>Bacillota</taxon>
        <taxon>Negativicutes</taxon>
        <taxon>Veillonellales</taxon>
        <taxon>Veillonellaceae</taxon>
        <taxon>Negativicoccus</taxon>
    </lineage>
</organism>
<dbReference type="GO" id="GO:0102559">
    <property type="term" value="F:peptide chain release factor N(5)-glutamine methyltransferase activity"/>
    <property type="evidence" value="ECO:0007669"/>
    <property type="project" value="UniProtKB-EC"/>
</dbReference>
<dbReference type="InterPro" id="IPR002052">
    <property type="entry name" value="DNA_methylase_N6_adenine_CS"/>
</dbReference>
<dbReference type="RefSeq" id="WP_159823241.1">
    <property type="nucleotide sequence ID" value="NZ_CABWNB010000004.1"/>
</dbReference>
<keyword evidence="2 5" id="KW-0808">Transferase</keyword>
<feature type="binding site" evidence="5">
    <location>
        <begin position="124"/>
        <end position="128"/>
    </location>
    <ligand>
        <name>S-adenosyl-L-methionine</name>
        <dbReference type="ChEBI" id="CHEBI:59789"/>
    </ligand>
</feature>
<dbReference type="PANTHER" id="PTHR18895:SF74">
    <property type="entry name" value="MTRF1L RELEASE FACTOR GLUTAMINE METHYLTRANSFERASE"/>
    <property type="match status" value="1"/>
</dbReference>
<dbReference type="EMBL" id="JACHHI010000005">
    <property type="protein sequence ID" value="MBB6478105.1"/>
    <property type="molecule type" value="Genomic_DNA"/>
</dbReference>
<dbReference type="HAMAP" id="MF_02126">
    <property type="entry name" value="RF_methyltr_PrmC"/>
    <property type="match status" value="1"/>
</dbReference>
<dbReference type="PANTHER" id="PTHR18895">
    <property type="entry name" value="HEMK METHYLTRANSFERASE"/>
    <property type="match status" value="1"/>
</dbReference>
<comment type="caution">
    <text evidence="8">The sequence shown here is derived from an EMBL/GenBank/DDBJ whole genome shotgun (WGS) entry which is preliminary data.</text>
</comment>
<dbReference type="NCBIfam" id="TIGR03534">
    <property type="entry name" value="RF_mod_PrmC"/>
    <property type="match status" value="1"/>
</dbReference>